<keyword evidence="4 7" id="KW-0812">Transmembrane</keyword>
<feature type="transmembrane region" description="Helical" evidence="7">
    <location>
        <begin position="83"/>
        <end position="105"/>
    </location>
</feature>
<evidence type="ECO:0000256" key="1">
    <source>
        <dbReference type="ARBA" id="ARBA00004141"/>
    </source>
</evidence>
<keyword evidence="6 7" id="KW-0472">Membrane</keyword>
<dbReference type="InterPro" id="IPR002524">
    <property type="entry name" value="Cation_efflux"/>
</dbReference>
<evidence type="ECO:0000256" key="3">
    <source>
        <dbReference type="ARBA" id="ARBA00022448"/>
    </source>
</evidence>
<evidence type="ECO:0000256" key="5">
    <source>
        <dbReference type="ARBA" id="ARBA00022989"/>
    </source>
</evidence>
<comment type="caution">
    <text evidence="10">The sequence shown here is derived from an EMBL/GenBank/DDBJ whole genome shotgun (WGS) entry which is preliminary data.</text>
</comment>
<dbReference type="PANTHER" id="PTHR43840:SF50">
    <property type="entry name" value="MANGANESE EFFLUX SYSTEM PROTEIN MNES"/>
    <property type="match status" value="1"/>
</dbReference>
<comment type="similarity">
    <text evidence="2">Belongs to the cation diffusion facilitator (CDF) transporter (TC 2.A.4) family.</text>
</comment>
<keyword evidence="11" id="KW-1185">Reference proteome</keyword>
<evidence type="ECO:0000259" key="8">
    <source>
        <dbReference type="Pfam" id="PF01545"/>
    </source>
</evidence>
<feature type="domain" description="Cation efflux protein transmembrane" evidence="8">
    <location>
        <begin position="17"/>
        <end position="207"/>
    </location>
</feature>
<dbReference type="Proteomes" id="UP001623592">
    <property type="component" value="Unassembled WGS sequence"/>
</dbReference>
<proteinExistence type="inferred from homology"/>
<feature type="transmembrane region" description="Helical" evidence="7">
    <location>
        <begin position="46"/>
        <end position="62"/>
    </location>
</feature>
<accession>A0ABW8TCH3</accession>
<name>A0ABW8TCH3_9CLOT</name>
<dbReference type="EMBL" id="JBJIAA010000002">
    <property type="protein sequence ID" value="MFL0249350.1"/>
    <property type="molecule type" value="Genomic_DNA"/>
</dbReference>
<evidence type="ECO:0000259" key="9">
    <source>
        <dbReference type="Pfam" id="PF16916"/>
    </source>
</evidence>
<dbReference type="InterPro" id="IPR027470">
    <property type="entry name" value="Cation_efflux_CTD"/>
</dbReference>
<dbReference type="InterPro" id="IPR050291">
    <property type="entry name" value="CDF_Transporter"/>
</dbReference>
<feature type="transmembrane region" description="Helical" evidence="7">
    <location>
        <begin position="157"/>
        <end position="177"/>
    </location>
</feature>
<comment type="subcellular location">
    <subcellularLocation>
        <location evidence="1">Membrane</location>
        <topology evidence="1">Multi-pass membrane protein</topology>
    </subcellularLocation>
</comment>
<keyword evidence="5 7" id="KW-1133">Transmembrane helix</keyword>
<evidence type="ECO:0000256" key="6">
    <source>
        <dbReference type="ARBA" id="ARBA00023136"/>
    </source>
</evidence>
<dbReference type="SUPFAM" id="SSF161111">
    <property type="entry name" value="Cation efflux protein transmembrane domain-like"/>
    <property type="match status" value="1"/>
</dbReference>
<reference evidence="10 11" key="1">
    <citation type="submission" date="2024-11" db="EMBL/GenBank/DDBJ databases">
        <authorList>
            <person name="Heng Y.C."/>
            <person name="Lim A.C.H."/>
            <person name="Lee J.K.Y."/>
            <person name="Kittelmann S."/>
        </authorList>
    </citation>
    <scope>NUCLEOTIDE SEQUENCE [LARGE SCALE GENOMIC DNA]</scope>
    <source>
        <strain evidence="10 11">WILCCON 0114</strain>
    </source>
</reference>
<gene>
    <name evidence="10" type="ORF">ACJDT4_02870</name>
</gene>
<feature type="transmembrane region" description="Helical" evidence="7">
    <location>
        <begin position="117"/>
        <end position="136"/>
    </location>
</feature>
<feature type="transmembrane region" description="Helical" evidence="7">
    <location>
        <begin position="15"/>
        <end position="34"/>
    </location>
</feature>
<feature type="domain" description="Cation efflux protein cytoplasmic" evidence="9">
    <location>
        <begin position="214"/>
        <end position="288"/>
    </location>
</feature>
<evidence type="ECO:0000313" key="11">
    <source>
        <dbReference type="Proteomes" id="UP001623592"/>
    </source>
</evidence>
<dbReference type="Gene3D" id="1.20.1510.10">
    <property type="entry name" value="Cation efflux protein transmembrane domain"/>
    <property type="match status" value="1"/>
</dbReference>
<dbReference type="InterPro" id="IPR058533">
    <property type="entry name" value="Cation_efflux_TM"/>
</dbReference>
<dbReference type="Pfam" id="PF01545">
    <property type="entry name" value="Cation_efflux"/>
    <property type="match status" value="1"/>
</dbReference>
<dbReference type="Gene3D" id="3.30.70.1350">
    <property type="entry name" value="Cation efflux protein, cytoplasmic domain"/>
    <property type="match status" value="1"/>
</dbReference>
<dbReference type="PANTHER" id="PTHR43840">
    <property type="entry name" value="MITOCHONDRIAL METAL TRANSPORTER 1-RELATED"/>
    <property type="match status" value="1"/>
</dbReference>
<evidence type="ECO:0000256" key="4">
    <source>
        <dbReference type="ARBA" id="ARBA00022692"/>
    </source>
</evidence>
<dbReference type="RefSeq" id="WP_406786020.1">
    <property type="nucleotide sequence ID" value="NZ_JBJIAA010000002.1"/>
</dbReference>
<keyword evidence="3" id="KW-0813">Transport</keyword>
<evidence type="ECO:0000256" key="2">
    <source>
        <dbReference type="ARBA" id="ARBA00008114"/>
    </source>
</evidence>
<dbReference type="SUPFAM" id="SSF160240">
    <property type="entry name" value="Cation efflux protein cytoplasmic domain-like"/>
    <property type="match status" value="1"/>
</dbReference>
<organism evidence="10 11">
    <name type="scientific">Clostridium neuense</name>
    <dbReference type="NCBI Taxonomy" id="1728934"/>
    <lineage>
        <taxon>Bacteria</taxon>
        <taxon>Bacillati</taxon>
        <taxon>Bacillota</taxon>
        <taxon>Clostridia</taxon>
        <taxon>Eubacteriales</taxon>
        <taxon>Clostridiaceae</taxon>
        <taxon>Clostridium</taxon>
    </lineage>
</organism>
<evidence type="ECO:0000256" key="7">
    <source>
        <dbReference type="SAM" id="Phobius"/>
    </source>
</evidence>
<dbReference type="InterPro" id="IPR027469">
    <property type="entry name" value="Cation_efflux_TMD_sf"/>
</dbReference>
<dbReference type="Pfam" id="PF16916">
    <property type="entry name" value="ZT_dimer"/>
    <property type="match status" value="1"/>
</dbReference>
<sequence>MEENYKNLKIAQRGASISLIVYVILSALKLFIGYLTSSKALTADGLNNSTDIISSLAIIIGLKIARKPADEDHAYGHLRAETIAALVAAIIMIAVGIEVIYTGIYSAVFFRAKAPDILSAIIAIVCAAAIYLVYVYNRKTAVKINSQALMAAAKDNLSDALVSIGAAVGIIASQFGFPWIDPAASIIVGILICKTGYEIFKESVHSLTDGFEKNKLDEMIKSINSIKEVKNIRDIKARVHGNNILTDIVIAVDPKLTVSESHKTTEEVERILKRDFNIRHAIVHVEPEEENKK</sequence>
<dbReference type="NCBIfam" id="TIGR01297">
    <property type="entry name" value="CDF"/>
    <property type="match status" value="1"/>
</dbReference>
<protein>
    <submittedName>
        <fullName evidence="10">Cation diffusion facilitator family transporter</fullName>
    </submittedName>
</protein>
<dbReference type="InterPro" id="IPR036837">
    <property type="entry name" value="Cation_efflux_CTD_sf"/>
</dbReference>
<evidence type="ECO:0000313" key="10">
    <source>
        <dbReference type="EMBL" id="MFL0249350.1"/>
    </source>
</evidence>